<feature type="compositionally biased region" description="Low complexity" evidence="1">
    <location>
        <begin position="474"/>
        <end position="487"/>
    </location>
</feature>
<dbReference type="HOGENOM" id="CLU_498665_0_0_11"/>
<dbReference type="EMBL" id="LK022848">
    <property type="protein sequence ID" value="CDR01230.1"/>
    <property type="molecule type" value="Genomic_DNA"/>
</dbReference>
<evidence type="ECO:0008006" key="3">
    <source>
        <dbReference type="Google" id="ProtNLM"/>
    </source>
</evidence>
<evidence type="ECO:0000256" key="1">
    <source>
        <dbReference type="SAM" id="MobiDB-lite"/>
    </source>
</evidence>
<organism evidence="2">
    <name type="scientific">Streptomyces iranensis</name>
    <dbReference type="NCBI Taxonomy" id="576784"/>
    <lineage>
        <taxon>Bacteria</taxon>
        <taxon>Bacillati</taxon>
        <taxon>Actinomycetota</taxon>
        <taxon>Actinomycetes</taxon>
        <taxon>Kitasatosporales</taxon>
        <taxon>Streptomycetaceae</taxon>
        <taxon>Streptomyces</taxon>
        <taxon>Streptomyces violaceusniger group</taxon>
    </lineage>
</organism>
<feature type="compositionally biased region" description="Low complexity" evidence="1">
    <location>
        <begin position="534"/>
        <end position="546"/>
    </location>
</feature>
<gene>
    <name evidence="2" type="ORF">SIRAN208</name>
</gene>
<proteinExistence type="predicted"/>
<dbReference type="AlphaFoldDB" id="A0A060ZJC1"/>
<sequence>MIRSEAVSKNRPADLINIALEKVVEAGLELPGFTTLDALAAKVRTEVNASICAGICEQLSEAHRERLLALLSEKDTSGTTKYNRLKQSAKAPTWSHFRAQAEYLGWVDGLGETGAWLSGVASGKITDFAGEADAADAPGLRDYGLVKRLALLVCLVHKARMRAGDALATMFCKRVALQVKRAKAELESIHEGQQAIVEALIGNYRTVLQHIDADGPVQAARERAAALTAEILGVVTELDQDTEAGAVATRLGDRLAPALHTMAKALRVQAGALGAAAVAVDGFGGFEQQYEQIEEVAAHHGNYWEVLLYGHLLKDRSTMYDLTSRLELTAASEDNRVLDALAHARRHKHLRDYIPGRYEDGRPVDISFATLNWQKAVRDKNRPGAFVRKHFEAMIFAALAEELRTGDVAVAGSEEYTDWSQQLLLWDAVEEKLGDYLVEVGLAEPGDDTPYDAGRSAGSWRTSSPRPPRRRMPGTRTTRVWSSTRRPASPPSRPTAPRASGPRRRPWSRRSEPGCRSAPCSGASPAPRTGWSGGAASAPRPAPSRS</sequence>
<evidence type="ECO:0000313" key="2">
    <source>
        <dbReference type="EMBL" id="CDR01230.1"/>
    </source>
</evidence>
<reference evidence="2" key="1">
    <citation type="submission" date="2014-05" db="EMBL/GenBank/DDBJ databases">
        <authorList>
            <person name="Horn Fabian"/>
        </authorList>
    </citation>
    <scope>NUCLEOTIDE SEQUENCE</scope>
</reference>
<feature type="region of interest" description="Disordered" evidence="1">
    <location>
        <begin position="443"/>
        <end position="546"/>
    </location>
</feature>
<name>A0A060ZJC1_9ACTN</name>
<accession>A0A060ZJC1</accession>
<protein>
    <recommendedName>
        <fullName evidence="3">Transposase Tn3 family protein</fullName>
    </recommendedName>
</protein>